<comment type="similarity">
    <text evidence="6">Belongs to the rubredoxin family.</text>
</comment>
<proteinExistence type="inferred from homology"/>
<evidence type="ECO:0000313" key="9">
    <source>
        <dbReference type="EMBL" id="MCJ1961242.1"/>
    </source>
</evidence>
<evidence type="ECO:0000256" key="2">
    <source>
        <dbReference type="ARBA" id="ARBA00022448"/>
    </source>
</evidence>
<evidence type="ECO:0000256" key="1">
    <source>
        <dbReference type="ARBA" id="ARBA00001965"/>
    </source>
</evidence>
<dbReference type="InterPro" id="IPR024934">
    <property type="entry name" value="Rubredoxin-like_dom"/>
</dbReference>
<dbReference type="PROSITE" id="PS00202">
    <property type="entry name" value="RUBREDOXIN"/>
    <property type="match status" value="1"/>
</dbReference>
<dbReference type="CDD" id="cd00730">
    <property type="entry name" value="rubredoxin"/>
    <property type="match status" value="1"/>
</dbReference>
<dbReference type="Proteomes" id="UP001162802">
    <property type="component" value="Unassembled WGS sequence"/>
</dbReference>
<evidence type="ECO:0000259" key="8">
    <source>
        <dbReference type="PROSITE" id="PS50903"/>
    </source>
</evidence>
<keyword evidence="2" id="KW-0813">Transport</keyword>
<dbReference type="PANTHER" id="PTHR47627">
    <property type="entry name" value="RUBREDOXIN"/>
    <property type="match status" value="1"/>
</dbReference>
<name>A0ABT0ADF8_9SPHN</name>
<feature type="region of interest" description="Disordered" evidence="7">
    <location>
        <begin position="1"/>
        <end position="22"/>
    </location>
</feature>
<dbReference type="PROSITE" id="PS50903">
    <property type="entry name" value="RUBREDOXIN_LIKE"/>
    <property type="match status" value="1"/>
</dbReference>
<dbReference type="InterPro" id="IPR018527">
    <property type="entry name" value="Rubredoxin_Fe_BS"/>
</dbReference>
<gene>
    <name evidence="9" type="ORF">MTR65_11165</name>
</gene>
<evidence type="ECO:0000256" key="4">
    <source>
        <dbReference type="ARBA" id="ARBA00022982"/>
    </source>
</evidence>
<keyword evidence="3 6" id="KW-0479">Metal-binding</keyword>
<organism evidence="9 10">
    <name type="scientific">Novosphingobium mangrovi</name>
    <name type="common">ex Hu et al. 2023</name>
    <dbReference type="NCBI Taxonomy" id="2930094"/>
    <lineage>
        <taxon>Bacteria</taxon>
        <taxon>Pseudomonadati</taxon>
        <taxon>Pseudomonadota</taxon>
        <taxon>Alphaproteobacteria</taxon>
        <taxon>Sphingomonadales</taxon>
        <taxon>Sphingomonadaceae</taxon>
        <taxon>Novosphingobium</taxon>
    </lineage>
</organism>
<dbReference type="RefSeq" id="WP_243800139.1">
    <property type="nucleotide sequence ID" value="NZ_JALHAT010000017.1"/>
</dbReference>
<dbReference type="InterPro" id="IPR024935">
    <property type="entry name" value="Rubredoxin_dom"/>
</dbReference>
<dbReference type="Gene3D" id="2.20.28.10">
    <property type="match status" value="1"/>
</dbReference>
<dbReference type="SUPFAM" id="SSF57802">
    <property type="entry name" value="Rubredoxin-like"/>
    <property type="match status" value="1"/>
</dbReference>
<keyword evidence="4 6" id="KW-0249">Electron transport</keyword>
<evidence type="ECO:0000256" key="6">
    <source>
        <dbReference type="RuleBase" id="RU003820"/>
    </source>
</evidence>
<dbReference type="PANTHER" id="PTHR47627:SF1">
    <property type="entry name" value="RUBREDOXIN-1-RELATED"/>
    <property type="match status" value="1"/>
</dbReference>
<sequence>MSASPPPSTDHFFAGSYGGDASKLSDDTRLECKICWHIYEPTQGCAYWQIPAGTPFAALPDHWTCPECDGAKGDFMVIPD</sequence>
<dbReference type="Pfam" id="PF00301">
    <property type="entry name" value="Rubredoxin"/>
    <property type="match status" value="1"/>
</dbReference>
<reference evidence="9" key="1">
    <citation type="submission" date="2022-03" db="EMBL/GenBank/DDBJ databases">
        <title>Identification of a novel bacterium isolated from mangrove sediments.</title>
        <authorList>
            <person name="Pan X."/>
        </authorList>
    </citation>
    <scope>NUCLEOTIDE SEQUENCE</scope>
    <source>
        <strain evidence="9">B2637</strain>
    </source>
</reference>
<accession>A0ABT0ADF8</accession>
<dbReference type="PRINTS" id="PR00163">
    <property type="entry name" value="RUBREDOXIN"/>
</dbReference>
<evidence type="ECO:0000256" key="5">
    <source>
        <dbReference type="ARBA" id="ARBA00023004"/>
    </source>
</evidence>
<keyword evidence="10" id="KW-1185">Reference proteome</keyword>
<evidence type="ECO:0000256" key="3">
    <source>
        <dbReference type="ARBA" id="ARBA00022723"/>
    </source>
</evidence>
<dbReference type="InterPro" id="IPR050526">
    <property type="entry name" value="Rubredoxin_ET"/>
</dbReference>
<evidence type="ECO:0000256" key="7">
    <source>
        <dbReference type="SAM" id="MobiDB-lite"/>
    </source>
</evidence>
<dbReference type="EMBL" id="JALHAT010000017">
    <property type="protein sequence ID" value="MCJ1961242.1"/>
    <property type="molecule type" value="Genomic_DNA"/>
</dbReference>
<comment type="cofactor">
    <cofactor evidence="1 6">
        <name>Fe(3+)</name>
        <dbReference type="ChEBI" id="CHEBI:29034"/>
    </cofactor>
</comment>
<comment type="caution">
    <text evidence="9">The sequence shown here is derived from an EMBL/GenBank/DDBJ whole genome shotgun (WGS) entry which is preliminary data.</text>
</comment>
<evidence type="ECO:0000313" key="10">
    <source>
        <dbReference type="Proteomes" id="UP001162802"/>
    </source>
</evidence>
<keyword evidence="5 6" id="KW-0408">Iron</keyword>
<protein>
    <recommendedName>
        <fullName evidence="6">Rubredoxin</fullName>
    </recommendedName>
</protein>
<feature type="domain" description="Rubredoxin-like" evidence="8">
    <location>
        <begin position="27"/>
        <end position="78"/>
    </location>
</feature>